<accession>A0A081P4C9</accession>
<organism evidence="1 2">
    <name type="scientific">Paenibacillus tyrfis</name>
    <dbReference type="NCBI Taxonomy" id="1501230"/>
    <lineage>
        <taxon>Bacteria</taxon>
        <taxon>Bacillati</taxon>
        <taxon>Bacillota</taxon>
        <taxon>Bacilli</taxon>
        <taxon>Bacillales</taxon>
        <taxon>Paenibacillaceae</taxon>
        <taxon>Paenibacillus</taxon>
    </lineage>
</organism>
<evidence type="ECO:0000313" key="1">
    <source>
        <dbReference type="EMBL" id="KEQ25552.1"/>
    </source>
</evidence>
<reference evidence="1 2" key="1">
    <citation type="submission" date="2014-06" db="EMBL/GenBank/DDBJ databases">
        <title>Draft genome sequence of Paenibacillus sp. MSt1.</title>
        <authorList>
            <person name="Aw Y.K."/>
            <person name="Ong K.S."/>
            <person name="Gan H.M."/>
            <person name="Lee S.M."/>
        </authorList>
    </citation>
    <scope>NUCLEOTIDE SEQUENCE [LARGE SCALE GENOMIC DNA]</scope>
    <source>
        <strain evidence="1 2">MSt1</strain>
    </source>
</reference>
<sequence length="126" mass="13512">MSISIDQLAGGGASERIQRELNKIAENVLDPNTKPDAVRKLTIEVSIKPNEARQLGDAEITVKSSLAPAKGLPSAFVFDYDGKGNAVMKELKMGKDRDQTAFADNGEIVDGTGTPVKNVVNLTPFR</sequence>
<dbReference type="Proteomes" id="UP000028123">
    <property type="component" value="Unassembled WGS sequence"/>
</dbReference>
<evidence type="ECO:0000313" key="2">
    <source>
        <dbReference type="Proteomes" id="UP000028123"/>
    </source>
</evidence>
<proteinExistence type="predicted"/>
<evidence type="ECO:0008006" key="3">
    <source>
        <dbReference type="Google" id="ProtNLM"/>
    </source>
</evidence>
<protein>
    <recommendedName>
        <fullName evidence="3">Replication terminator protein</fullName>
    </recommendedName>
</protein>
<gene>
    <name evidence="1" type="ORF">ET33_02185</name>
</gene>
<dbReference type="EMBL" id="JNVM01000010">
    <property type="protein sequence ID" value="KEQ25552.1"/>
    <property type="molecule type" value="Genomic_DNA"/>
</dbReference>
<dbReference type="RefSeq" id="WP_036681797.1">
    <property type="nucleotide sequence ID" value="NZ_FYEP01000012.1"/>
</dbReference>
<comment type="caution">
    <text evidence="1">The sequence shown here is derived from an EMBL/GenBank/DDBJ whole genome shotgun (WGS) entry which is preliminary data.</text>
</comment>
<dbReference type="eggNOG" id="ENOG50331KR">
    <property type="taxonomic scope" value="Bacteria"/>
</dbReference>
<dbReference type="AlphaFoldDB" id="A0A081P4C9"/>
<keyword evidence="2" id="KW-1185">Reference proteome</keyword>
<dbReference type="OrthoDB" id="1956472at2"/>
<name>A0A081P4C9_9BACL</name>